<evidence type="ECO:0000313" key="2">
    <source>
        <dbReference type="Proteomes" id="UP000789366"/>
    </source>
</evidence>
<comment type="caution">
    <text evidence="1">The sequence shown here is derived from an EMBL/GenBank/DDBJ whole genome shotgun (WGS) entry which is preliminary data.</text>
</comment>
<evidence type="ECO:0000313" key="1">
    <source>
        <dbReference type="EMBL" id="CAG8594842.1"/>
    </source>
</evidence>
<dbReference type="Proteomes" id="UP000789366">
    <property type="component" value="Unassembled WGS sequence"/>
</dbReference>
<proteinExistence type="predicted"/>
<sequence length="260" mass="29825">MSNCMGVISVSYNLFPKVDKEMSKCLTPHILSAERLKMAQCLYFIASKVELDIIENSDINVTNRFIKDLYDAKQILLKSMIAEVGEKNVREVWKITDMRSENKDCENFVIVEVVAETCYFVSQKAAQNFSDMILSPNPSTVPVSVTAVLRSAAKKKIKYGEAAQLAIEHNNYSEMVEWLRQFINQHKEIITTCSGSIQNWDFLEYPEYHDAKDVQKQRDTNHHQKRSCKQNTPVVHAVNLDIIVQDVRISSVTVKSRYSH</sequence>
<feature type="non-terminal residue" evidence="1">
    <location>
        <position position="260"/>
    </location>
</feature>
<reference evidence="1" key="1">
    <citation type="submission" date="2021-06" db="EMBL/GenBank/DDBJ databases">
        <authorList>
            <person name="Kallberg Y."/>
            <person name="Tangrot J."/>
            <person name="Rosling A."/>
        </authorList>
    </citation>
    <scope>NUCLEOTIDE SEQUENCE</scope>
    <source>
        <strain evidence="1">28 12/20/2015</strain>
    </source>
</reference>
<protein>
    <submittedName>
        <fullName evidence="1">11736_t:CDS:1</fullName>
    </submittedName>
</protein>
<name>A0ACA9MII8_9GLOM</name>
<dbReference type="EMBL" id="CAJVPW010008559">
    <property type="protein sequence ID" value="CAG8594842.1"/>
    <property type="molecule type" value="Genomic_DNA"/>
</dbReference>
<gene>
    <name evidence="1" type="ORF">SPELUC_LOCUS6891</name>
</gene>
<keyword evidence="2" id="KW-1185">Reference proteome</keyword>
<accession>A0ACA9MII8</accession>
<organism evidence="1 2">
    <name type="scientific">Cetraspora pellucida</name>
    <dbReference type="NCBI Taxonomy" id="1433469"/>
    <lineage>
        <taxon>Eukaryota</taxon>
        <taxon>Fungi</taxon>
        <taxon>Fungi incertae sedis</taxon>
        <taxon>Mucoromycota</taxon>
        <taxon>Glomeromycotina</taxon>
        <taxon>Glomeromycetes</taxon>
        <taxon>Diversisporales</taxon>
        <taxon>Gigasporaceae</taxon>
        <taxon>Cetraspora</taxon>
    </lineage>
</organism>